<evidence type="ECO:0000256" key="2">
    <source>
        <dbReference type="ARBA" id="ARBA00009348"/>
    </source>
</evidence>
<proteinExistence type="inferred from homology"/>
<dbReference type="Gene3D" id="2.120.10.10">
    <property type="match status" value="1"/>
</dbReference>
<dbReference type="PANTHER" id="PTHR10628:SF23">
    <property type="entry name" value="SIALIDASE-3"/>
    <property type="match status" value="1"/>
</dbReference>
<evidence type="ECO:0000256" key="12">
    <source>
        <dbReference type="ARBA" id="ARBA00082013"/>
    </source>
</evidence>
<name>A0AAW0HXC0_MYOGA</name>
<evidence type="ECO:0000256" key="4">
    <source>
        <dbReference type="ARBA" id="ARBA00022737"/>
    </source>
</evidence>
<dbReference type="GO" id="GO:0004308">
    <property type="term" value="F:exo-alpha-sialidase activity"/>
    <property type="evidence" value="ECO:0007669"/>
    <property type="project" value="UniProtKB-EC"/>
</dbReference>
<evidence type="ECO:0000313" key="15">
    <source>
        <dbReference type="Proteomes" id="UP001488838"/>
    </source>
</evidence>
<dbReference type="AlphaFoldDB" id="A0AAW0HXC0"/>
<dbReference type="GO" id="GO:0006689">
    <property type="term" value="P:ganglioside catabolic process"/>
    <property type="evidence" value="ECO:0007669"/>
    <property type="project" value="TreeGrafter"/>
</dbReference>
<dbReference type="GO" id="GO:0009313">
    <property type="term" value="P:oligosaccharide catabolic process"/>
    <property type="evidence" value="ECO:0007669"/>
    <property type="project" value="TreeGrafter"/>
</dbReference>
<dbReference type="Proteomes" id="UP001488838">
    <property type="component" value="Unassembled WGS sequence"/>
</dbReference>
<dbReference type="GO" id="GO:0016020">
    <property type="term" value="C:membrane"/>
    <property type="evidence" value="ECO:0007669"/>
    <property type="project" value="TreeGrafter"/>
</dbReference>
<evidence type="ECO:0000256" key="1">
    <source>
        <dbReference type="ARBA" id="ARBA00000427"/>
    </source>
</evidence>
<evidence type="ECO:0000256" key="5">
    <source>
        <dbReference type="ARBA" id="ARBA00022801"/>
    </source>
</evidence>
<evidence type="ECO:0000259" key="13">
    <source>
        <dbReference type="Pfam" id="PF13088"/>
    </source>
</evidence>
<keyword evidence="4" id="KW-0677">Repeat</keyword>
<reference evidence="14 15" key="1">
    <citation type="journal article" date="2023" name="bioRxiv">
        <title>Conserved and derived expression patterns and positive selection on dental genes reveal complex evolutionary context of ever-growing rodent molars.</title>
        <authorList>
            <person name="Calamari Z.T."/>
            <person name="Song A."/>
            <person name="Cohen E."/>
            <person name="Akter M."/>
            <person name="Roy R.D."/>
            <person name="Hallikas O."/>
            <person name="Christensen M.M."/>
            <person name="Li P."/>
            <person name="Marangoni P."/>
            <person name="Jernvall J."/>
            <person name="Klein O.D."/>
        </authorList>
    </citation>
    <scope>NUCLEOTIDE SEQUENCE [LARGE SCALE GENOMIC DNA]</scope>
    <source>
        <strain evidence="14">V071</strain>
    </source>
</reference>
<dbReference type="InterPro" id="IPR026856">
    <property type="entry name" value="Sialidase_fam"/>
</dbReference>
<evidence type="ECO:0000256" key="11">
    <source>
        <dbReference type="ARBA" id="ARBA00075280"/>
    </source>
</evidence>
<feature type="domain" description="Sialidase" evidence="13">
    <location>
        <begin position="78"/>
        <end position="393"/>
    </location>
</feature>
<evidence type="ECO:0000313" key="14">
    <source>
        <dbReference type="EMBL" id="KAK7806826.1"/>
    </source>
</evidence>
<keyword evidence="6" id="KW-0442">Lipid degradation</keyword>
<evidence type="ECO:0000256" key="6">
    <source>
        <dbReference type="ARBA" id="ARBA00022963"/>
    </source>
</evidence>
<evidence type="ECO:0000256" key="7">
    <source>
        <dbReference type="ARBA" id="ARBA00023098"/>
    </source>
</evidence>
<organism evidence="14 15">
    <name type="scientific">Myodes glareolus</name>
    <name type="common">Bank vole</name>
    <name type="synonym">Clethrionomys glareolus</name>
    <dbReference type="NCBI Taxonomy" id="447135"/>
    <lineage>
        <taxon>Eukaryota</taxon>
        <taxon>Metazoa</taxon>
        <taxon>Chordata</taxon>
        <taxon>Craniata</taxon>
        <taxon>Vertebrata</taxon>
        <taxon>Euteleostomi</taxon>
        <taxon>Mammalia</taxon>
        <taxon>Eutheria</taxon>
        <taxon>Euarchontoglires</taxon>
        <taxon>Glires</taxon>
        <taxon>Rodentia</taxon>
        <taxon>Myomorpha</taxon>
        <taxon>Muroidea</taxon>
        <taxon>Cricetidae</taxon>
        <taxon>Arvicolinae</taxon>
        <taxon>Myodes</taxon>
    </lineage>
</organism>
<dbReference type="FunFam" id="2.120.10.10:FF:000002">
    <property type="entry name" value="Neuraminidase 3"/>
    <property type="match status" value="1"/>
</dbReference>
<dbReference type="PANTHER" id="PTHR10628">
    <property type="entry name" value="SIALIDASE"/>
    <property type="match status" value="1"/>
</dbReference>
<accession>A0AAW0HXC0</accession>
<dbReference type="CDD" id="cd15482">
    <property type="entry name" value="Sialidase_non-viral"/>
    <property type="match status" value="1"/>
</dbReference>
<sequence length="434" mass="48724">MDSYADSHSLLAVLAEVMEDMPSCSISSTLFQQEDQQGITYRIPALLYIPPSHTFLAFAEKRSTSKDVDALYLVLRRGVMNGCSVQWGPLQPLMEATLPGHRTMNPCPVWERNTGRVYLFFICVRDHVTELRQIRLGRNAARLCFICSQDAGCSWSEVKDLTEEIIGSEMKHWATFAVGPGHGIQLQSGRLLIPAYAYYFSRRFLCFACSVKAHSLMIYSDDLGVTWHHGKLIGPQVTVECQVAEVTGRAGNLVLYCNARTPNRFRAESFSTDYGDCFQKPALNPQLYEPGCGCQGSVVSFQPLKIPQLQDPSGEDAPDTQKRPLLDSFLEREEGAGAPSRTWLLYSHPTSKKRRINLGVYYNRNPLEGTTWSRPWILHCGPCGYSDLAVVEEQGLFACLFECGQKHECEQIAFRLFSDQEILSCEDCNSPSRS</sequence>
<evidence type="ECO:0000256" key="8">
    <source>
        <dbReference type="ARBA" id="ARBA00023277"/>
    </source>
</evidence>
<evidence type="ECO:0000256" key="9">
    <source>
        <dbReference type="ARBA" id="ARBA00023295"/>
    </source>
</evidence>
<keyword evidence="7" id="KW-0443">Lipid metabolism</keyword>
<keyword evidence="8" id="KW-0119">Carbohydrate metabolism</keyword>
<dbReference type="InterPro" id="IPR036278">
    <property type="entry name" value="Sialidase_sf"/>
</dbReference>
<evidence type="ECO:0000256" key="10">
    <source>
        <dbReference type="ARBA" id="ARBA00073665"/>
    </source>
</evidence>
<dbReference type="Pfam" id="PF13088">
    <property type="entry name" value="BNR_2"/>
    <property type="match status" value="1"/>
</dbReference>
<dbReference type="EC" id="3.2.1.18" evidence="3"/>
<comment type="similarity">
    <text evidence="2">Belongs to the glycosyl hydrolase 33 family.</text>
</comment>
<dbReference type="EMBL" id="JBBHLL010000290">
    <property type="protein sequence ID" value="KAK7806826.1"/>
    <property type="molecule type" value="Genomic_DNA"/>
</dbReference>
<dbReference type="InterPro" id="IPR011040">
    <property type="entry name" value="Sialidase"/>
</dbReference>
<dbReference type="GO" id="GO:0005737">
    <property type="term" value="C:cytoplasm"/>
    <property type="evidence" value="ECO:0007669"/>
    <property type="project" value="TreeGrafter"/>
</dbReference>
<protein>
    <recommendedName>
        <fullName evidence="10">Sialidase-2</fullName>
        <ecNumber evidence="3">3.2.1.18</ecNumber>
    </recommendedName>
    <alternativeName>
        <fullName evidence="12">Cytosolic sialidase</fullName>
    </alternativeName>
    <alternativeName>
        <fullName evidence="11">N-acetyl-alpha-neuraminidase 2</fullName>
    </alternativeName>
</protein>
<keyword evidence="5" id="KW-0378">Hydrolase</keyword>
<comment type="catalytic activity">
    <reaction evidence="1">
        <text>Hydrolysis of alpha-(2-&gt;3)-, alpha-(2-&gt;6)-, alpha-(2-&gt;8)- glycosidic linkages of terminal sialic acid residues in oligosaccharides, glycoproteins, glycolipids, colominic acid and synthetic substrates.</text>
        <dbReference type="EC" id="3.2.1.18"/>
    </reaction>
</comment>
<gene>
    <name evidence="14" type="ORF">U0070_010310</name>
</gene>
<dbReference type="SUPFAM" id="SSF50939">
    <property type="entry name" value="Sialidases"/>
    <property type="match status" value="1"/>
</dbReference>
<keyword evidence="9" id="KW-0326">Glycosidase</keyword>
<keyword evidence="15" id="KW-1185">Reference proteome</keyword>
<comment type="caution">
    <text evidence="14">The sequence shown here is derived from an EMBL/GenBank/DDBJ whole genome shotgun (WGS) entry which is preliminary data.</text>
</comment>
<evidence type="ECO:0000256" key="3">
    <source>
        <dbReference type="ARBA" id="ARBA00012733"/>
    </source>
</evidence>